<dbReference type="Gramene" id="TraesCS7B02G332500.1">
    <property type="protein sequence ID" value="TraesCS7B02G332500.1.cds1"/>
    <property type="gene ID" value="TraesCS7B02G332500"/>
</dbReference>
<dbReference type="OMA" id="NNGMSER"/>
<dbReference type="Gramene" id="TraesCAD_scaffold_003968_01G000500.1">
    <property type="protein sequence ID" value="TraesCAD_scaffold_003968_01G000500.1"/>
    <property type="gene ID" value="TraesCAD_scaffold_003968_01G000500"/>
</dbReference>
<dbReference type="Gramene" id="TraesCLE_scaffold_003015_01G000500.1">
    <property type="protein sequence ID" value="TraesCLE_scaffold_003015_01G000500.1"/>
    <property type="gene ID" value="TraesCLE_scaffold_003015_01G000500"/>
</dbReference>
<dbReference type="Proteomes" id="UP000019116">
    <property type="component" value="Chromosome 7B"/>
</dbReference>
<feature type="region of interest" description="Disordered" evidence="1">
    <location>
        <begin position="334"/>
        <end position="358"/>
    </location>
</feature>
<evidence type="ECO:0000313" key="3">
    <source>
        <dbReference type="EnsemblPlants" id="TraesCS7B02G332500.1.cds1"/>
    </source>
</evidence>
<dbReference type="Pfam" id="PF07762">
    <property type="entry name" value="DUF1618"/>
    <property type="match status" value="1"/>
</dbReference>
<sequence>MNRRHRAASSSDRHDHVLLFTHGHSELAEDNSTTAYTFTEATKTMKVTVSIADLPSISYFHVSCPDLQDSPFRQRSEILWSSEDLVLFTVFLAHPAPMEYFIYRAGREPSLDLLSGAGEYFMREKVDPSQLAVVPDGAGGNFVLAAFDWDWLSARCYLHVFRSKRRSWAKEHLAPDFPSWMFTNRPGFCPQNVIVVRGGALGYVDLWKGILLCNVLEEPVTTRFIPLPNPLPGNRRGYNNGMSERASWVRLIRDVACTDGLTITCVEMEDLYRFVARTPDGDVLHDSDIDPSEEAGERRWVGWRLVAWHREVSWDYWRKGCVLHVDELGTVSLPRHPARTEPLPPNGRKPSSSSSRPTKLPLSHVLVFCPILCGEGVVCFLSKRDSYRDHRAWIITVDMRKKAVRGLTPYYDETPMTFNLTYLSCALKKYLKSESDGGRSLVVEDTRPHGKRHRLSLENTSSHSSQPKRTLRGSTMEQRKRYG</sequence>
<feature type="compositionally biased region" description="Basic and acidic residues" evidence="1">
    <location>
        <begin position="438"/>
        <end position="448"/>
    </location>
</feature>
<protein>
    <recommendedName>
        <fullName evidence="2">DUF1618 domain-containing protein</fullName>
    </recommendedName>
</protein>
<dbReference type="AlphaFoldDB" id="A0A3B6SPZ6"/>
<dbReference type="PANTHER" id="PTHR33074">
    <property type="entry name" value="EXPRESSED PROTEIN-RELATED"/>
    <property type="match status" value="1"/>
</dbReference>
<keyword evidence="4" id="KW-1185">Reference proteome</keyword>
<dbReference type="Gramene" id="TraesCS7B03G0894400.1">
    <property type="protein sequence ID" value="TraesCS7B03G0894400.1.CDS1"/>
    <property type="gene ID" value="TraesCS7B03G0894400"/>
</dbReference>
<feature type="region of interest" description="Disordered" evidence="1">
    <location>
        <begin position="438"/>
        <end position="483"/>
    </location>
</feature>
<dbReference type="Gramene" id="TraesSYM7B03G04252160.1">
    <property type="protein sequence ID" value="TraesSYM7B03G04252160.1.CDS1"/>
    <property type="gene ID" value="TraesSYM7B03G04252160"/>
</dbReference>
<organism evidence="3">
    <name type="scientific">Triticum aestivum</name>
    <name type="common">Wheat</name>
    <dbReference type="NCBI Taxonomy" id="4565"/>
    <lineage>
        <taxon>Eukaryota</taxon>
        <taxon>Viridiplantae</taxon>
        <taxon>Streptophyta</taxon>
        <taxon>Embryophyta</taxon>
        <taxon>Tracheophyta</taxon>
        <taxon>Spermatophyta</taxon>
        <taxon>Magnoliopsida</taxon>
        <taxon>Liliopsida</taxon>
        <taxon>Poales</taxon>
        <taxon>Poaceae</taxon>
        <taxon>BOP clade</taxon>
        <taxon>Pooideae</taxon>
        <taxon>Triticodae</taxon>
        <taxon>Triticeae</taxon>
        <taxon>Triticinae</taxon>
        <taxon>Triticum</taxon>
    </lineage>
</organism>
<dbReference type="Gramene" id="TraesARI7B03G04088560.1">
    <property type="protein sequence ID" value="TraesARI7B03G04088560.1.CDS1"/>
    <property type="gene ID" value="TraesARI7B03G04088560"/>
</dbReference>
<dbReference type="PANTHER" id="PTHR33074:SF91">
    <property type="entry name" value="DUF1618 DOMAIN-CONTAINING PROTEIN"/>
    <property type="match status" value="1"/>
</dbReference>
<evidence type="ECO:0000259" key="2">
    <source>
        <dbReference type="Pfam" id="PF07762"/>
    </source>
</evidence>
<name>A0A3B6SPZ6_WHEAT</name>
<dbReference type="EnsemblPlants" id="TraesCS7B02G332500.1">
    <property type="protein sequence ID" value="TraesCS7B02G332500.1.cds1"/>
    <property type="gene ID" value="TraesCS7B02G332500"/>
</dbReference>
<feature type="compositionally biased region" description="Polar residues" evidence="1">
    <location>
        <begin position="457"/>
        <end position="476"/>
    </location>
</feature>
<feature type="compositionally biased region" description="Low complexity" evidence="1">
    <location>
        <begin position="348"/>
        <end position="358"/>
    </location>
</feature>
<dbReference type="Gramene" id="TraesROB_scaffold_003244_01G000600.1">
    <property type="protein sequence ID" value="TraesROB_scaffold_003244_01G000600.1"/>
    <property type="gene ID" value="TraesROB_scaffold_003244_01G000600"/>
</dbReference>
<dbReference type="InterPro" id="IPR011676">
    <property type="entry name" value="DUF1618"/>
</dbReference>
<dbReference type="Gramene" id="TraesJAG7B03G04185380.1">
    <property type="protein sequence ID" value="TraesJAG7B03G04185380.1.CDS1"/>
    <property type="gene ID" value="TraesJAG7B03G04185380"/>
</dbReference>
<evidence type="ECO:0000256" key="1">
    <source>
        <dbReference type="SAM" id="MobiDB-lite"/>
    </source>
</evidence>
<reference evidence="3" key="1">
    <citation type="submission" date="2018-08" db="EMBL/GenBank/DDBJ databases">
        <authorList>
            <person name="Rossello M."/>
        </authorList>
    </citation>
    <scope>NUCLEOTIDE SEQUENCE [LARGE SCALE GENOMIC DNA]</scope>
    <source>
        <strain evidence="3">cv. Chinese Spring</strain>
    </source>
</reference>
<dbReference type="Gramene" id="TraesJUL7B03G04242170.1">
    <property type="protein sequence ID" value="TraesJUL7B03G04242170.1.CDS1"/>
    <property type="gene ID" value="TraesJUL7B03G04242170"/>
</dbReference>
<accession>A0A3B6SPZ6</accession>
<evidence type="ECO:0000313" key="4">
    <source>
        <dbReference type="Proteomes" id="UP000019116"/>
    </source>
</evidence>
<dbReference type="Gramene" id="TraesRN7B0100905900.1">
    <property type="protein sequence ID" value="TraesRN7B0100905900.1"/>
    <property type="gene ID" value="TraesRN7B0100905900"/>
</dbReference>
<reference evidence="3" key="2">
    <citation type="submission" date="2018-10" db="UniProtKB">
        <authorList>
            <consortium name="EnsemblPlants"/>
        </authorList>
    </citation>
    <scope>IDENTIFICATION</scope>
</reference>
<feature type="domain" description="DUF1618" evidence="2">
    <location>
        <begin position="204"/>
        <end position="338"/>
    </location>
</feature>
<proteinExistence type="predicted"/>